<protein>
    <submittedName>
        <fullName evidence="3">Allantoate amidohydrolase</fullName>
    </submittedName>
</protein>
<sequence length="396" mass="41796">MTFQQLWAETQPVGRADRWGGYHRILGSSAELELREWFVGAAASRGMHVEVDRAGNHWAWLGDPDAARDRGQRPLVVGSHLDSVPGGGAFDGALGVVSAFAAIDQLTDEGQMPAAPVAVVSFAEEEGSRFGITCLGSRVLMGSLPREEALALRDPDGVTMAEALRASGADPDAFGPDPEATARIGTYVELHIEQGRGLADLDRPVAVGSAIRPYGRWRLVLQGEGNHAGTTRMVDRQDPMLVLAEVVRRTCEAALARDCVATIGKLHVDPNAANAIPARVTAWLDARGPDEALVHEVAAEVAAIEGVDSVQDFFTSRESFDGPLAESLAELLDDAPVLESGAGHDAGTMAAAGVPSAMLFVRNPTGVSHSPQEHADEADCVEGVRALAQVIRQVAS</sequence>
<dbReference type="NCBIfam" id="TIGR01879">
    <property type="entry name" value="hydantase"/>
    <property type="match status" value="1"/>
</dbReference>
<dbReference type="SUPFAM" id="SSF55031">
    <property type="entry name" value="Bacterial exopeptidase dimerisation domain"/>
    <property type="match status" value="1"/>
</dbReference>
<reference evidence="3 4" key="1">
    <citation type="journal article" date="2019" name="Int. J. Syst. Evol. Microbiol.">
        <title>The Global Catalogue of Microorganisms (GCM) 10K type strain sequencing project: providing services to taxonomists for standard genome sequencing and annotation.</title>
        <authorList>
            <consortium name="The Broad Institute Genomics Platform"/>
            <consortium name="The Broad Institute Genome Sequencing Center for Infectious Disease"/>
            <person name="Wu L."/>
            <person name="Ma J."/>
        </authorList>
    </citation>
    <scope>NUCLEOTIDE SEQUENCE [LARGE SCALE GENOMIC DNA]</scope>
    <source>
        <strain evidence="3 4">JCM 16021</strain>
    </source>
</reference>
<evidence type="ECO:0000313" key="4">
    <source>
        <dbReference type="Proteomes" id="UP001500575"/>
    </source>
</evidence>
<dbReference type="InterPro" id="IPR010158">
    <property type="entry name" value="Amidase_Cbmase"/>
</dbReference>
<dbReference type="PIRSF" id="PIRSF001235">
    <property type="entry name" value="Amidase_carbamoylase"/>
    <property type="match status" value="1"/>
</dbReference>
<gene>
    <name evidence="3" type="ORF">GCM10009843_33100</name>
</gene>
<accession>A0ABN2YPS1</accession>
<comment type="caution">
    <text evidence="3">The sequence shown here is derived from an EMBL/GenBank/DDBJ whole genome shotgun (WGS) entry which is preliminary data.</text>
</comment>
<dbReference type="Proteomes" id="UP001500575">
    <property type="component" value="Unassembled WGS sequence"/>
</dbReference>
<dbReference type="InterPro" id="IPR002933">
    <property type="entry name" value="Peptidase_M20"/>
</dbReference>
<keyword evidence="2" id="KW-0378">Hydrolase</keyword>
<name>A0ABN2YPS1_9ACTN</name>
<dbReference type="Gene3D" id="3.30.70.360">
    <property type="match status" value="1"/>
</dbReference>
<organism evidence="3 4">
    <name type="scientific">Nocardioides bigeumensis</name>
    <dbReference type="NCBI Taxonomy" id="433657"/>
    <lineage>
        <taxon>Bacteria</taxon>
        <taxon>Bacillati</taxon>
        <taxon>Actinomycetota</taxon>
        <taxon>Actinomycetes</taxon>
        <taxon>Propionibacteriales</taxon>
        <taxon>Nocardioidaceae</taxon>
        <taxon>Nocardioides</taxon>
    </lineage>
</organism>
<proteinExistence type="inferred from homology"/>
<dbReference type="PANTHER" id="PTHR32494">
    <property type="entry name" value="ALLANTOATE DEIMINASE-RELATED"/>
    <property type="match status" value="1"/>
</dbReference>
<dbReference type="Pfam" id="PF01546">
    <property type="entry name" value="Peptidase_M20"/>
    <property type="match status" value="1"/>
</dbReference>
<dbReference type="Gene3D" id="3.40.630.10">
    <property type="entry name" value="Zn peptidases"/>
    <property type="match status" value="1"/>
</dbReference>
<dbReference type="SUPFAM" id="SSF53187">
    <property type="entry name" value="Zn-dependent exopeptidases"/>
    <property type="match status" value="1"/>
</dbReference>
<evidence type="ECO:0000256" key="1">
    <source>
        <dbReference type="ARBA" id="ARBA00006153"/>
    </source>
</evidence>
<evidence type="ECO:0000256" key="2">
    <source>
        <dbReference type="ARBA" id="ARBA00022801"/>
    </source>
</evidence>
<dbReference type="InterPro" id="IPR036264">
    <property type="entry name" value="Bact_exopeptidase_dim_dom"/>
</dbReference>
<dbReference type="NCBIfam" id="NF006770">
    <property type="entry name" value="PRK09290.1-4"/>
    <property type="match status" value="1"/>
</dbReference>
<dbReference type="RefSeq" id="WP_344304914.1">
    <property type="nucleotide sequence ID" value="NZ_BAAAQQ010000013.1"/>
</dbReference>
<dbReference type="PANTHER" id="PTHR32494:SF5">
    <property type="entry name" value="ALLANTOATE AMIDOHYDROLASE"/>
    <property type="match status" value="1"/>
</dbReference>
<dbReference type="EMBL" id="BAAAQQ010000013">
    <property type="protein sequence ID" value="GAA2130453.1"/>
    <property type="molecule type" value="Genomic_DNA"/>
</dbReference>
<keyword evidence="4" id="KW-1185">Reference proteome</keyword>
<comment type="similarity">
    <text evidence="1">Belongs to the peptidase M20 family.</text>
</comment>
<evidence type="ECO:0000313" key="3">
    <source>
        <dbReference type="EMBL" id="GAA2130453.1"/>
    </source>
</evidence>